<evidence type="ECO:0000256" key="4">
    <source>
        <dbReference type="ARBA" id="ARBA00022989"/>
    </source>
</evidence>
<feature type="domain" description="ABC3 transporter permease C-terminal" evidence="8">
    <location>
        <begin position="287"/>
        <end position="399"/>
    </location>
</feature>
<comment type="subcellular location">
    <subcellularLocation>
        <location evidence="1">Cell membrane</location>
        <topology evidence="1">Multi-pass membrane protein</topology>
    </subcellularLocation>
</comment>
<evidence type="ECO:0000313" key="10">
    <source>
        <dbReference type="EMBL" id="WNY26125.1"/>
    </source>
</evidence>
<sequence>MISLSHCIKMAIESLKSSKMRSGLTALGIIIGIAAVIATFTLGSSFANYFTEEFDTTGSNYVMIAAAKDNIFYDQQLTIVNNTPGVTGVSGELYQTGVINYAGESKNKSVLGWDESVQEILSIPVYEGNFISDNDLYSAVVGKTIAQEDFRNEMGLRSTIEVTLYNSQTKEYVTETFKVKGILGSEETNLLTQNQENEFVVIPIETMKRMTGESDYQTIYAMTDSREDLNETDDEITLRLARNLGVSDRDIYENNTDKIPFLTTNQAEILDEVSTLTNTLQLFLLGIGGISLIVGAVGIMNIMLVTVTERTKEIGTLKALGYSSRDVLMMFVVESIIISAIGGLIGTIFGLIVAYIGVSYLDLTMAVPYSSVLFGVGLSIIIGVLAGAQPSYKAARMNPVDALRSD</sequence>
<evidence type="ECO:0000256" key="6">
    <source>
        <dbReference type="ARBA" id="ARBA00038076"/>
    </source>
</evidence>
<evidence type="ECO:0000313" key="11">
    <source>
        <dbReference type="Proteomes" id="UP001303587"/>
    </source>
</evidence>
<feature type="transmembrane region" description="Helical" evidence="7">
    <location>
        <begin position="24"/>
        <end position="50"/>
    </location>
</feature>
<gene>
    <name evidence="10" type="primary">macB_3</name>
    <name evidence="10" type="ORF">MsAc7_16970</name>
</gene>
<keyword evidence="10" id="KW-0547">Nucleotide-binding</keyword>
<keyword evidence="4 7" id="KW-1133">Transmembrane helix</keyword>
<keyword evidence="3 7" id="KW-0812">Transmembrane</keyword>
<keyword evidence="10" id="KW-0378">Hydrolase</keyword>
<dbReference type="GO" id="GO:0016787">
    <property type="term" value="F:hydrolase activity"/>
    <property type="evidence" value="ECO:0007669"/>
    <property type="project" value="UniProtKB-KW"/>
</dbReference>
<dbReference type="Pfam" id="PF12704">
    <property type="entry name" value="MacB_PCD"/>
    <property type="match status" value="1"/>
</dbReference>
<dbReference type="GO" id="GO:0005524">
    <property type="term" value="F:ATP binding"/>
    <property type="evidence" value="ECO:0007669"/>
    <property type="project" value="UniProtKB-KW"/>
</dbReference>
<accession>A0AA96V566</accession>
<evidence type="ECO:0000256" key="3">
    <source>
        <dbReference type="ARBA" id="ARBA00022692"/>
    </source>
</evidence>
<evidence type="ECO:0000256" key="1">
    <source>
        <dbReference type="ARBA" id="ARBA00004651"/>
    </source>
</evidence>
<evidence type="ECO:0000256" key="2">
    <source>
        <dbReference type="ARBA" id="ARBA00022475"/>
    </source>
</evidence>
<dbReference type="PANTHER" id="PTHR30572">
    <property type="entry name" value="MEMBRANE COMPONENT OF TRANSPORTER-RELATED"/>
    <property type="match status" value="1"/>
</dbReference>
<reference evidence="10 11" key="1">
    <citation type="submission" date="2023-07" db="EMBL/GenBank/DDBJ databases">
        <title>Closed genoem sequence of Methanosarcinaceae archaeon Ac7.</title>
        <authorList>
            <person name="Poehlein A."/>
            <person name="Protasov E."/>
            <person name="Platt K."/>
            <person name="Reeh H."/>
            <person name="Daniel R."/>
            <person name="Brune A."/>
        </authorList>
    </citation>
    <scope>NUCLEOTIDE SEQUENCE [LARGE SCALE GENOMIC DNA]</scope>
    <source>
        <strain evidence="10 11">Ac7</strain>
    </source>
</reference>
<organism evidence="10 11">
    <name type="scientific">Methanolapillus millepedarum</name>
    <dbReference type="NCBI Taxonomy" id="3028296"/>
    <lineage>
        <taxon>Archaea</taxon>
        <taxon>Methanobacteriati</taxon>
        <taxon>Methanobacteriota</taxon>
        <taxon>Stenosarchaea group</taxon>
        <taxon>Methanomicrobia</taxon>
        <taxon>Methanosarcinales</taxon>
        <taxon>Methanosarcinaceae</taxon>
        <taxon>Methanolapillus</taxon>
    </lineage>
</organism>
<dbReference type="EMBL" id="CP131060">
    <property type="protein sequence ID" value="WNY26125.1"/>
    <property type="molecule type" value="Genomic_DNA"/>
</dbReference>
<dbReference type="Proteomes" id="UP001303587">
    <property type="component" value="Chromosome"/>
</dbReference>
<dbReference type="AlphaFoldDB" id="A0AA96V566"/>
<evidence type="ECO:0000259" key="8">
    <source>
        <dbReference type="Pfam" id="PF02687"/>
    </source>
</evidence>
<feature type="transmembrane region" description="Helical" evidence="7">
    <location>
        <begin position="328"/>
        <end position="357"/>
    </location>
</feature>
<keyword evidence="5 7" id="KW-0472">Membrane</keyword>
<comment type="similarity">
    <text evidence="6">Belongs to the ABC-4 integral membrane protein family.</text>
</comment>
<dbReference type="EC" id="3.6.3.-" evidence="10"/>
<protein>
    <submittedName>
        <fullName evidence="10">Macrolide export ATP-binding/permease protein MacB</fullName>
        <ecNumber evidence="10">3.6.3.-</ecNumber>
    </submittedName>
</protein>
<dbReference type="GO" id="GO:0005886">
    <property type="term" value="C:plasma membrane"/>
    <property type="evidence" value="ECO:0007669"/>
    <property type="project" value="UniProtKB-SubCell"/>
</dbReference>
<keyword evidence="11" id="KW-1185">Reference proteome</keyword>
<feature type="transmembrane region" description="Helical" evidence="7">
    <location>
        <begin position="282"/>
        <end position="307"/>
    </location>
</feature>
<name>A0AA96V566_9EURY</name>
<dbReference type="Pfam" id="PF02687">
    <property type="entry name" value="FtsX"/>
    <property type="match status" value="1"/>
</dbReference>
<feature type="domain" description="MacB-like periplasmic core" evidence="9">
    <location>
        <begin position="22"/>
        <end position="237"/>
    </location>
</feature>
<dbReference type="InterPro" id="IPR050250">
    <property type="entry name" value="Macrolide_Exporter_MacB"/>
</dbReference>
<dbReference type="GO" id="GO:0022857">
    <property type="term" value="F:transmembrane transporter activity"/>
    <property type="evidence" value="ECO:0007669"/>
    <property type="project" value="TreeGrafter"/>
</dbReference>
<dbReference type="InterPro" id="IPR003838">
    <property type="entry name" value="ABC3_permease_C"/>
</dbReference>
<feature type="transmembrane region" description="Helical" evidence="7">
    <location>
        <begin position="369"/>
        <end position="388"/>
    </location>
</feature>
<keyword evidence="10" id="KW-0067">ATP-binding</keyword>
<proteinExistence type="inferred from homology"/>
<evidence type="ECO:0000256" key="7">
    <source>
        <dbReference type="SAM" id="Phobius"/>
    </source>
</evidence>
<dbReference type="PANTHER" id="PTHR30572:SF4">
    <property type="entry name" value="ABC TRANSPORTER PERMEASE YTRF"/>
    <property type="match status" value="1"/>
</dbReference>
<dbReference type="InterPro" id="IPR025857">
    <property type="entry name" value="MacB_PCD"/>
</dbReference>
<evidence type="ECO:0000259" key="9">
    <source>
        <dbReference type="Pfam" id="PF12704"/>
    </source>
</evidence>
<evidence type="ECO:0000256" key="5">
    <source>
        <dbReference type="ARBA" id="ARBA00023136"/>
    </source>
</evidence>
<keyword evidence="2" id="KW-1003">Cell membrane</keyword>